<dbReference type="EMBL" id="CAAHFG010000003">
    <property type="protein sequence ID" value="VGO16605.1"/>
    <property type="molecule type" value="Genomic_DNA"/>
</dbReference>
<dbReference type="AlphaFoldDB" id="A0A6C2U9E1"/>
<dbReference type="Pfam" id="PF02163">
    <property type="entry name" value="Peptidase_M50"/>
    <property type="match status" value="2"/>
</dbReference>
<keyword evidence="6" id="KW-0479">Metal-binding</keyword>
<feature type="domain" description="Peptidase M50" evidence="13">
    <location>
        <begin position="48"/>
        <end position="119"/>
    </location>
</feature>
<keyword evidence="7" id="KW-0378">Hydrolase</keyword>
<keyword evidence="8" id="KW-0862">Zinc</keyword>
<evidence type="ECO:0000256" key="1">
    <source>
        <dbReference type="ARBA" id="ARBA00001947"/>
    </source>
</evidence>
<comment type="cofactor">
    <cofactor evidence="1">
        <name>Zn(2+)</name>
        <dbReference type="ChEBI" id="CHEBI:29105"/>
    </cofactor>
</comment>
<evidence type="ECO:0000256" key="5">
    <source>
        <dbReference type="ARBA" id="ARBA00022692"/>
    </source>
</evidence>
<evidence type="ECO:0000256" key="7">
    <source>
        <dbReference type="ARBA" id="ARBA00022801"/>
    </source>
</evidence>
<dbReference type="GO" id="GO:0016020">
    <property type="term" value="C:membrane"/>
    <property type="evidence" value="ECO:0007669"/>
    <property type="project" value="UniProtKB-SubCell"/>
</dbReference>
<proteinExistence type="inferred from homology"/>
<sequence>MKMVNNALSVGSVLGIPIRLHISLLIAVGVISFMALAAGINPLVVPILAIGLFGSVALHELGHSVVARAKGSYIQEIVLYPFGGAAKISNLSRNPVDEILVAAAGPAVSLVLALLLLPYGLTYDLGRLNMALFFFNILPVFPMDGGRVLRAALTIKHGRLNATRTAAQVAKYFCGLFVIIGLFGLPVQLFGFIGPFRPSLMLAFIGGYIYMAGQQELRMVLLENQANRFSGFSDGQIEVEVSPPPYANRGNSGFESLRSRWKNLFRG</sequence>
<evidence type="ECO:0000256" key="8">
    <source>
        <dbReference type="ARBA" id="ARBA00022833"/>
    </source>
</evidence>
<comment type="subcellular location">
    <subcellularLocation>
        <location evidence="2">Membrane</location>
        <topology evidence="2">Multi-pass membrane protein</topology>
    </subcellularLocation>
</comment>
<feature type="domain" description="Peptidase M50" evidence="13">
    <location>
        <begin position="125"/>
        <end position="172"/>
    </location>
</feature>
<evidence type="ECO:0000313" key="15">
    <source>
        <dbReference type="Proteomes" id="UP000366872"/>
    </source>
</evidence>
<accession>A0A6C2U9E1</accession>
<feature type="transmembrane region" description="Helical" evidence="12">
    <location>
        <begin position="20"/>
        <end position="37"/>
    </location>
</feature>
<dbReference type="PANTHER" id="PTHR39188">
    <property type="entry name" value="MEMBRANE-ASSOCIATED ZINC METALLOPROTEASE M50B"/>
    <property type="match status" value="1"/>
</dbReference>
<feature type="transmembrane region" description="Helical" evidence="12">
    <location>
        <begin position="169"/>
        <end position="190"/>
    </location>
</feature>
<evidence type="ECO:0000256" key="9">
    <source>
        <dbReference type="ARBA" id="ARBA00022989"/>
    </source>
</evidence>
<protein>
    <submittedName>
        <fullName evidence="14">Zinc metalloprotease Rip3</fullName>
    </submittedName>
</protein>
<evidence type="ECO:0000313" key="14">
    <source>
        <dbReference type="EMBL" id="VGO16605.1"/>
    </source>
</evidence>
<dbReference type="GO" id="GO:0046872">
    <property type="term" value="F:metal ion binding"/>
    <property type="evidence" value="ECO:0007669"/>
    <property type="project" value="UniProtKB-KW"/>
</dbReference>
<organism evidence="14 15">
    <name type="scientific">Pontiella desulfatans</name>
    <dbReference type="NCBI Taxonomy" id="2750659"/>
    <lineage>
        <taxon>Bacteria</taxon>
        <taxon>Pseudomonadati</taxon>
        <taxon>Kiritimatiellota</taxon>
        <taxon>Kiritimatiellia</taxon>
        <taxon>Kiritimatiellales</taxon>
        <taxon>Pontiellaceae</taxon>
        <taxon>Pontiella</taxon>
    </lineage>
</organism>
<evidence type="ECO:0000259" key="13">
    <source>
        <dbReference type="Pfam" id="PF02163"/>
    </source>
</evidence>
<reference evidence="14 15" key="1">
    <citation type="submission" date="2019-04" db="EMBL/GenBank/DDBJ databases">
        <authorList>
            <person name="Van Vliet M D."/>
        </authorList>
    </citation>
    <scope>NUCLEOTIDE SEQUENCE [LARGE SCALE GENOMIC DNA]</scope>
    <source>
        <strain evidence="14 15">F1</strain>
    </source>
</reference>
<evidence type="ECO:0000256" key="2">
    <source>
        <dbReference type="ARBA" id="ARBA00004141"/>
    </source>
</evidence>
<evidence type="ECO:0000256" key="10">
    <source>
        <dbReference type="ARBA" id="ARBA00023049"/>
    </source>
</evidence>
<dbReference type="Proteomes" id="UP000366872">
    <property type="component" value="Unassembled WGS sequence"/>
</dbReference>
<evidence type="ECO:0000256" key="3">
    <source>
        <dbReference type="ARBA" id="ARBA00007931"/>
    </source>
</evidence>
<keyword evidence="5 12" id="KW-0812">Transmembrane</keyword>
<evidence type="ECO:0000256" key="4">
    <source>
        <dbReference type="ARBA" id="ARBA00022670"/>
    </source>
</evidence>
<dbReference type="PANTHER" id="PTHR39188:SF3">
    <property type="entry name" value="STAGE IV SPORULATION PROTEIN FB"/>
    <property type="match status" value="1"/>
</dbReference>
<evidence type="ECO:0000256" key="11">
    <source>
        <dbReference type="ARBA" id="ARBA00023136"/>
    </source>
</evidence>
<feature type="transmembrane region" description="Helical" evidence="12">
    <location>
        <begin position="99"/>
        <end position="119"/>
    </location>
</feature>
<evidence type="ECO:0000256" key="12">
    <source>
        <dbReference type="SAM" id="Phobius"/>
    </source>
</evidence>
<comment type="similarity">
    <text evidence="3">Belongs to the peptidase M50B family.</text>
</comment>
<keyword evidence="10 14" id="KW-0482">Metalloprotease</keyword>
<dbReference type="InterPro" id="IPR008915">
    <property type="entry name" value="Peptidase_M50"/>
</dbReference>
<keyword evidence="4 14" id="KW-0645">Protease</keyword>
<dbReference type="GO" id="GO:0006508">
    <property type="term" value="P:proteolysis"/>
    <property type="evidence" value="ECO:0007669"/>
    <property type="project" value="UniProtKB-KW"/>
</dbReference>
<keyword evidence="11 12" id="KW-0472">Membrane</keyword>
<feature type="transmembrane region" description="Helical" evidence="12">
    <location>
        <begin position="43"/>
        <end position="62"/>
    </location>
</feature>
<gene>
    <name evidence="14" type="primary">rip3</name>
    <name evidence="14" type="ORF">PDESU_05196</name>
</gene>
<dbReference type="GO" id="GO:0008237">
    <property type="term" value="F:metallopeptidase activity"/>
    <property type="evidence" value="ECO:0007669"/>
    <property type="project" value="UniProtKB-KW"/>
</dbReference>
<name>A0A6C2U9E1_PONDE</name>
<dbReference type="RefSeq" id="WP_168442599.1">
    <property type="nucleotide sequence ID" value="NZ_CAAHFG010000003.1"/>
</dbReference>
<feature type="transmembrane region" description="Helical" evidence="12">
    <location>
        <begin position="131"/>
        <end position="149"/>
    </location>
</feature>
<evidence type="ECO:0000256" key="6">
    <source>
        <dbReference type="ARBA" id="ARBA00022723"/>
    </source>
</evidence>
<keyword evidence="9 12" id="KW-1133">Transmembrane helix</keyword>
<keyword evidence="15" id="KW-1185">Reference proteome</keyword>